<comment type="caution">
    <text evidence="1">The sequence shown here is derived from an EMBL/GenBank/DDBJ whole genome shotgun (WGS) entry which is preliminary data.</text>
</comment>
<reference evidence="2" key="1">
    <citation type="submission" date="2016-06" db="EMBL/GenBank/DDBJ databases">
        <title>Parallel loss of symbiosis genes in relatives of nitrogen-fixing non-legume Parasponia.</title>
        <authorList>
            <person name="Van Velzen R."/>
            <person name="Holmer R."/>
            <person name="Bu F."/>
            <person name="Rutten L."/>
            <person name="Van Zeijl A."/>
            <person name="Liu W."/>
            <person name="Santuari L."/>
            <person name="Cao Q."/>
            <person name="Sharma T."/>
            <person name="Shen D."/>
            <person name="Roswanjaya Y."/>
            <person name="Wardhani T."/>
            <person name="Kalhor M.S."/>
            <person name="Jansen J."/>
            <person name="Van den Hoogen J."/>
            <person name="Gungor B."/>
            <person name="Hartog M."/>
            <person name="Hontelez J."/>
            <person name="Verver J."/>
            <person name="Yang W.-C."/>
            <person name="Schijlen E."/>
            <person name="Repin R."/>
            <person name="Schilthuizen M."/>
            <person name="Schranz E."/>
            <person name="Heidstra R."/>
            <person name="Miyata K."/>
            <person name="Fedorova E."/>
            <person name="Kohlen W."/>
            <person name="Bisseling T."/>
            <person name="Smit S."/>
            <person name="Geurts R."/>
        </authorList>
    </citation>
    <scope>NUCLEOTIDE SEQUENCE [LARGE SCALE GENOMIC DNA]</scope>
    <source>
        <strain evidence="2">cv. RG33-2</strain>
    </source>
</reference>
<gene>
    <name evidence="1" type="ORF">TorRG33x02_159690</name>
</gene>
<sequence>MELCLIGKIFGNKVVNKEGLHVVADLVQRTSQKVRVEAIGITNLFKFYFGCKVDRQRVLSGGTWNFNNQLISLLKPKGVGLVLDLDFIKVPFLIHFQNATLTCWNDNCARLWETQLGMVIVVDSCGLIGHKVGECPDDEVFGIDGKPEPLRYGEWMKAFNLRKWRKERGEKKKKPK</sequence>
<dbReference type="AlphaFoldDB" id="A0A2P5ERF6"/>
<dbReference type="PANTHER" id="PTHR31286">
    <property type="entry name" value="GLYCINE-RICH CELL WALL STRUCTURAL PROTEIN 1.8-LIKE"/>
    <property type="match status" value="1"/>
</dbReference>
<dbReference type="InterPro" id="IPR040256">
    <property type="entry name" value="At4g02000-like"/>
</dbReference>
<name>A0A2P5ERF6_TREOI</name>
<dbReference type="EMBL" id="JXTC01000108">
    <property type="protein sequence ID" value="PON88140.1"/>
    <property type="molecule type" value="Genomic_DNA"/>
</dbReference>
<protein>
    <submittedName>
        <fullName evidence="1">Uncharacterized protein</fullName>
    </submittedName>
</protein>
<dbReference type="FunCoup" id="A0A2P5ERF6">
    <property type="interactions" value="3"/>
</dbReference>
<dbReference type="OrthoDB" id="1750606at2759"/>
<proteinExistence type="predicted"/>
<keyword evidence="2" id="KW-1185">Reference proteome</keyword>
<dbReference type="PANTHER" id="PTHR31286:SF167">
    <property type="entry name" value="OS09G0268800 PROTEIN"/>
    <property type="match status" value="1"/>
</dbReference>
<dbReference type="Proteomes" id="UP000237000">
    <property type="component" value="Unassembled WGS sequence"/>
</dbReference>
<evidence type="ECO:0000313" key="2">
    <source>
        <dbReference type="Proteomes" id="UP000237000"/>
    </source>
</evidence>
<evidence type="ECO:0000313" key="1">
    <source>
        <dbReference type="EMBL" id="PON88140.1"/>
    </source>
</evidence>
<organism evidence="1 2">
    <name type="scientific">Trema orientale</name>
    <name type="common">Charcoal tree</name>
    <name type="synonym">Celtis orientalis</name>
    <dbReference type="NCBI Taxonomy" id="63057"/>
    <lineage>
        <taxon>Eukaryota</taxon>
        <taxon>Viridiplantae</taxon>
        <taxon>Streptophyta</taxon>
        <taxon>Embryophyta</taxon>
        <taxon>Tracheophyta</taxon>
        <taxon>Spermatophyta</taxon>
        <taxon>Magnoliopsida</taxon>
        <taxon>eudicotyledons</taxon>
        <taxon>Gunneridae</taxon>
        <taxon>Pentapetalae</taxon>
        <taxon>rosids</taxon>
        <taxon>fabids</taxon>
        <taxon>Rosales</taxon>
        <taxon>Cannabaceae</taxon>
        <taxon>Trema</taxon>
    </lineage>
</organism>
<accession>A0A2P5ERF6</accession>
<dbReference type="InParanoid" id="A0A2P5ERF6"/>